<proteinExistence type="predicted"/>
<dbReference type="PANTHER" id="PTHR35796:SF3">
    <property type="entry name" value="BHLH DOMAIN-CONTAINING PROTEIN"/>
    <property type="match status" value="1"/>
</dbReference>
<feature type="compositionally biased region" description="Basic and acidic residues" evidence="1">
    <location>
        <begin position="63"/>
        <end position="74"/>
    </location>
</feature>
<protein>
    <submittedName>
        <fullName evidence="2">Unnamed protein product</fullName>
    </submittedName>
</protein>
<reference evidence="2" key="1">
    <citation type="submission" date="2023-04" db="EMBL/GenBank/DDBJ databases">
        <title>Phytophthora fragariaefolia NBRC 109709.</title>
        <authorList>
            <person name="Ichikawa N."/>
            <person name="Sato H."/>
            <person name="Tonouchi N."/>
        </authorList>
    </citation>
    <scope>NUCLEOTIDE SEQUENCE</scope>
    <source>
        <strain evidence="2">NBRC 109709</strain>
    </source>
</reference>
<dbReference type="Proteomes" id="UP001165121">
    <property type="component" value="Unassembled WGS sequence"/>
</dbReference>
<feature type="compositionally biased region" description="Basic residues" evidence="1">
    <location>
        <begin position="48"/>
        <end position="62"/>
    </location>
</feature>
<dbReference type="PANTHER" id="PTHR35796">
    <property type="entry name" value="HYPOTHETICAL CYTOSOLIC PROTEIN"/>
    <property type="match status" value="1"/>
</dbReference>
<evidence type="ECO:0000256" key="1">
    <source>
        <dbReference type="SAM" id="MobiDB-lite"/>
    </source>
</evidence>
<name>A0A9W7D4Y6_9STRA</name>
<feature type="compositionally biased region" description="Low complexity" evidence="1">
    <location>
        <begin position="35"/>
        <end position="45"/>
    </location>
</feature>
<keyword evidence="3" id="KW-1185">Reference proteome</keyword>
<dbReference type="EMBL" id="BSXT01003665">
    <property type="protein sequence ID" value="GMF55157.1"/>
    <property type="molecule type" value="Genomic_DNA"/>
</dbReference>
<dbReference type="OrthoDB" id="124671at2759"/>
<sequence length="393" mass="44630">MHEREGDGLSPAALRLLDDDQFLAETDALLASIEAGAEPVAGPEAGRQKARAAERRRRHVRRVKSEKTSLEEQERALSDELRQLQHARKKAKALRGHSSPAPVWRAIATRQLEGRRVAEEQHSRLQAPAKNRAKAIEEIGDTMHERLAAAENARQVEARPSDELNPDDAVLFEEFLHDLDVVYVQTDAVFRSAGVDDTPDTSYRLGPERKRDGEVEYVDSLDVLFVPFRFEQMCSTMWRSMRRLYQQKHRYHYDKVVDSENTIAVKLRYRSEKASVDMLVHIVLRRYVEADRMVVVWGALSQGEGGFFGMDSDETGWCVVRPNEEVDEASLVQTVMQTFIRFIPMCVGDRSAGEVDGFQFTKVVVTSTEEDADEVARLMDSLLLDDSMTQHQA</sequence>
<organism evidence="2 3">
    <name type="scientific">Phytophthora fragariaefolia</name>
    <dbReference type="NCBI Taxonomy" id="1490495"/>
    <lineage>
        <taxon>Eukaryota</taxon>
        <taxon>Sar</taxon>
        <taxon>Stramenopiles</taxon>
        <taxon>Oomycota</taxon>
        <taxon>Peronosporomycetes</taxon>
        <taxon>Peronosporales</taxon>
        <taxon>Peronosporaceae</taxon>
        <taxon>Phytophthora</taxon>
    </lineage>
</organism>
<feature type="region of interest" description="Disordered" evidence="1">
    <location>
        <begin position="35"/>
        <end position="74"/>
    </location>
</feature>
<dbReference type="AlphaFoldDB" id="A0A9W7D4Y6"/>
<comment type="caution">
    <text evidence="2">The sequence shown here is derived from an EMBL/GenBank/DDBJ whole genome shotgun (WGS) entry which is preliminary data.</text>
</comment>
<evidence type="ECO:0000313" key="3">
    <source>
        <dbReference type="Proteomes" id="UP001165121"/>
    </source>
</evidence>
<evidence type="ECO:0000313" key="2">
    <source>
        <dbReference type="EMBL" id="GMF55157.1"/>
    </source>
</evidence>
<accession>A0A9W7D4Y6</accession>
<gene>
    <name evidence="2" type="ORF">Pfra01_002316500</name>
</gene>